<feature type="repeat" description="Solcar" evidence="9">
    <location>
        <begin position="97"/>
        <end position="178"/>
    </location>
</feature>
<comment type="caution">
    <text evidence="11">The sequence shown here is derived from an EMBL/GenBank/DDBJ whole genome shotgun (WGS) entry which is preliminary data.</text>
</comment>
<comment type="similarity">
    <text evidence="2 10">Belongs to the mitochondrial carrier (TC 2.A.29) family.</text>
</comment>
<evidence type="ECO:0000313" key="11">
    <source>
        <dbReference type="EMBL" id="PNF32039.1"/>
    </source>
</evidence>
<keyword evidence="5" id="KW-1000">Mitochondrion outer membrane</keyword>
<organism evidence="11 12">
    <name type="scientific">Cryptotermes secundus</name>
    <dbReference type="NCBI Taxonomy" id="105785"/>
    <lineage>
        <taxon>Eukaryota</taxon>
        <taxon>Metazoa</taxon>
        <taxon>Ecdysozoa</taxon>
        <taxon>Arthropoda</taxon>
        <taxon>Hexapoda</taxon>
        <taxon>Insecta</taxon>
        <taxon>Pterygota</taxon>
        <taxon>Neoptera</taxon>
        <taxon>Polyneoptera</taxon>
        <taxon>Dictyoptera</taxon>
        <taxon>Blattodea</taxon>
        <taxon>Blattoidea</taxon>
        <taxon>Termitoidae</taxon>
        <taxon>Kalotermitidae</taxon>
        <taxon>Cryptotermitinae</taxon>
        <taxon>Cryptotermes</taxon>
    </lineage>
</organism>
<dbReference type="InterPro" id="IPR018108">
    <property type="entry name" value="MCP_transmembrane"/>
</dbReference>
<evidence type="ECO:0000256" key="7">
    <source>
        <dbReference type="ARBA" id="ARBA00023128"/>
    </source>
</evidence>
<gene>
    <name evidence="11" type="ORF">B7P43_G05735</name>
</gene>
<keyword evidence="6" id="KW-1133">Transmembrane helix</keyword>
<sequence>MNSQIGHEPFPPYATTTLFGRPALALPNVFKYIAYIKSVDGFVGCYRGLGPKLCAYTINNITYQKVHEQITFENDSGAETDEETAERRSRICVNNITRDIICRTAAIVASQPFNVIAVRMMAEFVGGENKYRGIFSSIKEIFHENGILGFFSGVVPRILGEVTSLFIASSMTFVVNSYLVDDQELKKFSAAFMTFLASAITYPFQVVSNCMVVNNSGLIAGKPPQMPLYTSWLDCWSHLSRTNQLKRGSSILYRYYTGPQIVIQGRCVAVNKKDFLHSNS</sequence>
<dbReference type="PANTHER" id="PTHR10780:SF18">
    <property type="entry name" value="LD43650P"/>
    <property type="match status" value="1"/>
</dbReference>
<evidence type="ECO:0000256" key="8">
    <source>
        <dbReference type="ARBA" id="ARBA00023136"/>
    </source>
</evidence>
<dbReference type="Proteomes" id="UP000235965">
    <property type="component" value="Unassembled WGS sequence"/>
</dbReference>
<protein>
    <recommendedName>
        <fullName evidence="13">Mitochondrial carrier-like protein 2</fullName>
    </recommendedName>
</protein>
<keyword evidence="3 9" id="KW-0812">Transmembrane</keyword>
<dbReference type="InterPro" id="IPR023395">
    <property type="entry name" value="MCP_dom_sf"/>
</dbReference>
<dbReference type="Gene3D" id="1.50.40.10">
    <property type="entry name" value="Mitochondrial carrier domain"/>
    <property type="match status" value="1"/>
</dbReference>
<accession>A0A2J7QTY1</accession>
<name>A0A2J7QTY1_9NEOP</name>
<evidence type="ECO:0000313" key="12">
    <source>
        <dbReference type="Proteomes" id="UP000235965"/>
    </source>
</evidence>
<evidence type="ECO:0000256" key="1">
    <source>
        <dbReference type="ARBA" id="ARBA00004374"/>
    </source>
</evidence>
<dbReference type="GO" id="GO:0005741">
    <property type="term" value="C:mitochondrial outer membrane"/>
    <property type="evidence" value="ECO:0007669"/>
    <property type="project" value="UniProtKB-SubCell"/>
</dbReference>
<dbReference type="PANTHER" id="PTHR10780">
    <property type="entry name" value="MITOCHONDRIAL CARRIER HOMOLOG"/>
    <property type="match status" value="1"/>
</dbReference>
<dbReference type="SUPFAM" id="SSF103506">
    <property type="entry name" value="Mitochondrial carrier"/>
    <property type="match status" value="1"/>
</dbReference>
<dbReference type="AlphaFoldDB" id="A0A2J7QTY1"/>
<proteinExistence type="inferred from homology"/>
<dbReference type="OrthoDB" id="10253709at2759"/>
<evidence type="ECO:0008006" key="13">
    <source>
        <dbReference type="Google" id="ProtNLM"/>
    </source>
</evidence>
<evidence type="ECO:0000256" key="4">
    <source>
        <dbReference type="ARBA" id="ARBA00022737"/>
    </source>
</evidence>
<dbReference type="EMBL" id="NEVH01011192">
    <property type="protein sequence ID" value="PNF32039.1"/>
    <property type="molecule type" value="Genomic_DNA"/>
</dbReference>
<dbReference type="FunCoup" id="A0A2J7QTY1">
    <property type="interactions" value="1469"/>
</dbReference>
<dbReference type="STRING" id="105785.A0A2J7QTY1"/>
<keyword evidence="12" id="KW-1185">Reference proteome</keyword>
<keyword evidence="10" id="KW-0813">Transport</keyword>
<evidence type="ECO:0000256" key="2">
    <source>
        <dbReference type="ARBA" id="ARBA00006375"/>
    </source>
</evidence>
<dbReference type="Pfam" id="PF00153">
    <property type="entry name" value="Mito_carr"/>
    <property type="match status" value="1"/>
</dbReference>
<evidence type="ECO:0000256" key="3">
    <source>
        <dbReference type="ARBA" id="ARBA00022692"/>
    </source>
</evidence>
<evidence type="ECO:0000256" key="5">
    <source>
        <dbReference type="ARBA" id="ARBA00022787"/>
    </source>
</evidence>
<keyword evidence="4" id="KW-0677">Repeat</keyword>
<comment type="subcellular location">
    <subcellularLocation>
        <location evidence="1">Mitochondrion outer membrane</location>
        <topology evidence="1">Multi-pass membrane protein</topology>
    </subcellularLocation>
</comment>
<dbReference type="InParanoid" id="A0A2J7QTY1"/>
<dbReference type="PROSITE" id="PS50920">
    <property type="entry name" value="SOLCAR"/>
    <property type="match status" value="1"/>
</dbReference>
<evidence type="ECO:0000256" key="10">
    <source>
        <dbReference type="RuleBase" id="RU000488"/>
    </source>
</evidence>
<reference evidence="11 12" key="1">
    <citation type="submission" date="2017-12" db="EMBL/GenBank/DDBJ databases">
        <title>Hemimetabolous genomes reveal molecular basis of termite eusociality.</title>
        <authorList>
            <person name="Harrison M.C."/>
            <person name="Jongepier E."/>
            <person name="Robertson H.M."/>
            <person name="Arning N."/>
            <person name="Bitard-Feildel T."/>
            <person name="Chao H."/>
            <person name="Childers C.P."/>
            <person name="Dinh H."/>
            <person name="Doddapaneni H."/>
            <person name="Dugan S."/>
            <person name="Gowin J."/>
            <person name="Greiner C."/>
            <person name="Han Y."/>
            <person name="Hu H."/>
            <person name="Hughes D.S.T."/>
            <person name="Huylmans A.-K."/>
            <person name="Kemena C."/>
            <person name="Kremer L.P.M."/>
            <person name="Lee S.L."/>
            <person name="Lopez-Ezquerra A."/>
            <person name="Mallet L."/>
            <person name="Monroy-Kuhn J.M."/>
            <person name="Moser A."/>
            <person name="Murali S.C."/>
            <person name="Muzny D.M."/>
            <person name="Otani S."/>
            <person name="Piulachs M.-D."/>
            <person name="Poelchau M."/>
            <person name="Qu J."/>
            <person name="Schaub F."/>
            <person name="Wada-Katsumata A."/>
            <person name="Worley K.C."/>
            <person name="Xie Q."/>
            <person name="Ylla G."/>
            <person name="Poulsen M."/>
            <person name="Gibbs R.A."/>
            <person name="Schal C."/>
            <person name="Richards S."/>
            <person name="Belles X."/>
            <person name="Korb J."/>
            <person name="Bornberg-Bauer E."/>
        </authorList>
    </citation>
    <scope>NUCLEOTIDE SEQUENCE [LARGE SCALE GENOMIC DNA]</scope>
    <source>
        <tissue evidence="11">Whole body</tissue>
    </source>
</reference>
<keyword evidence="8 9" id="KW-0472">Membrane</keyword>
<evidence type="ECO:0000256" key="6">
    <source>
        <dbReference type="ARBA" id="ARBA00022989"/>
    </source>
</evidence>
<keyword evidence="7" id="KW-0496">Mitochondrion</keyword>
<evidence type="ECO:0000256" key="9">
    <source>
        <dbReference type="PROSITE-ProRule" id="PRU00282"/>
    </source>
</evidence>